<dbReference type="InterPro" id="IPR001754">
    <property type="entry name" value="OMPdeCOase_dom"/>
</dbReference>
<name>A0A4D4J9Z9_9PSEU</name>
<dbReference type="OrthoDB" id="3304552at2"/>
<dbReference type="Pfam" id="PF13646">
    <property type="entry name" value="HEAT_2"/>
    <property type="match status" value="1"/>
</dbReference>
<reference evidence="5" key="1">
    <citation type="submission" date="2019-04" db="EMBL/GenBank/DDBJ databases">
        <title>Draft genome sequence of Pseudonocardiaceae bacterium SL3-2-4.</title>
        <authorList>
            <person name="Ningsih F."/>
            <person name="Yokota A."/>
            <person name="Sakai Y."/>
            <person name="Nanatani K."/>
            <person name="Yabe S."/>
            <person name="Oetari A."/>
            <person name="Sjamsuridzal W."/>
        </authorList>
    </citation>
    <scope>NUCLEOTIDE SEQUENCE [LARGE SCALE GENOMIC DNA]</scope>
    <source>
        <strain evidence="5">SL3-2-4</strain>
    </source>
</reference>
<dbReference type="GO" id="GO:0006207">
    <property type="term" value="P:'de novo' pyrimidine nucleobase biosynthetic process"/>
    <property type="evidence" value="ECO:0007669"/>
    <property type="project" value="InterPro"/>
</dbReference>
<dbReference type="InterPro" id="IPR011060">
    <property type="entry name" value="RibuloseP-bd_barrel"/>
</dbReference>
<gene>
    <name evidence="4" type="ORF">GTS_52780</name>
</gene>
<keyword evidence="1" id="KW-0456">Lyase</keyword>
<dbReference type="RefSeq" id="WP_137816566.1">
    <property type="nucleotide sequence ID" value="NZ_BJFL01000049.1"/>
</dbReference>
<evidence type="ECO:0000256" key="1">
    <source>
        <dbReference type="ARBA" id="ARBA00023239"/>
    </source>
</evidence>
<dbReference type="InterPro" id="IPR011989">
    <property type="entry name" value="ARM-like"/>
</dbReference>
<evidence type="ECO:0000313" key="4">
    <source>
        <dbReference type="EMBL" id="GDY33645.1"/>
    </source>
</evidence>
<dbReference type="Gene3D" id="1.25.10.10">
    <property type="entry name" value="Leucine-rich Repeat Variant"/>
    <property type="match status" value="1"/>
</dbReference>
<dbReference type="EMBL" id="BJFL01000049">
    <property type="protein sequence ID" value="GDY33645.1"/>
    <property type="molecule type" value="Genomic_DNA"/>
</dbReference>
<organism evidence="4 5">
    <name type="scientific">Gandjariella thermophila</name>
    <dbReference type="NCBI Taxonomy" id="1931992"/>
    <lineage>
        <taxon>Bacteria</taxon>
        <taxon>Bacillati</taxon>
        <taxon>Actinomycetota</taxon>
        <taxon>Actinomycetes</taxon>
        <taxon>Pseudonocardiales</taxon>
        <taxon>Pseudonocardiaceae</taxon>
        <taxon>Gandjariella</taxon>
    </lineage>
</organism>
<dbReference type="GO" id="GO:0033982">
    <property type="term" value="F:3-dehydro-L-gulonate-6-phosphate decarboxylase activity"/>
    <property type="evidence" value="ECO:0007669"/>
    <property type="project" value="TreeGrafter"/>
</dbReference>
<dbReference type="Gene3D" id="3.20.20.70">
    <property type="entry name" value="Aldolase class I"/>
    <property type="match status" value="1"/>
</dbReference>
<dbReference type="GO" id="GO:0019854">
    <property type="term" value="P:L-ascorbic acid catabolic process"/>
    <property type="evidence" value="ECO:0007669"/>
    <property type="project" value="TreeGrafter"/>
</dbReference>
<dbReference type="AlphaFoldDB" id="A0A4D4J9Z9"/>
<dbReference type="SMART" id="SM00934">
    <property type="entry name" value="OMPdecase"/>
    <property type="match status" value="1"/>
</dbReference>
<dbReference type="InterPro" id="IPR016024">
    <property type="entry name" value="ARM-type_fold"/>
</dbReference>
<dbReference type="GO" id="GO:0004590">
    <property type="term" value="F:orotidine-5'-phosphate decarboxylase activity"/>
    <property type="evidence" value="ECO:0007669"/>
    <property type="project" value="InterPro"/>
</dbReference>
<evidence type="ECO:0000259" key="3">
    <source>
        <dbReference type="SMART" id="SM00934"/>
    </source>
</evidence>
<dbReference type="SUPFAM" id="SSF48371">
    <property type="entry name" value="ARM repeat"/>
    <property type="match status" value="1"/>
</dbReference>
<feature type="region of interest" description="Disordered" evidence="2">
    <location>
        <begin position="303"/>
        <end position="323"/>
    </location>
</feature>
<evidence type="ECO:0000313" key="5">
    <source>
        <dbReference type="Proteomes" id="UP000298860"/>
    </source>
</evidence>
<feature type="domain" description="Orotidine 5'-phosphate decarboxylase" evidence="3">
    <location>
        <begin position="329"/>
        <end position="530"/>
    </location>
</feature>
<dbReference type="SUPFAM" id="SSF51366">
    <property type="entry name" value="Ribulose-phoshate binding barrel"/>
    <property type="match status" value="1"/>
</dbReference>
<proteinExistence type="predicted"/>
<accession>A0A4D4J9Z9</accession>
<protein>
    <recommendedName>
        <fullName evidence="3">Orotidine 5'-phosphate decarboxylase domain-containing protein</fullName>
    </recommendedName>
</protein>
<keyword evidence="5" id="KW-1185">Reference proteome</keyword>
<dbReference type="Pfam" id="PF00215">
    <property type="entry name" value="OMPdecase"/>
    <property type="match status" value="1"/>
</dbReference>
<sequence>MLLQTAAANGALASVELVRACAHRCTQAPTRQLARALLATPNLAEALGDQHAPWVVKQLRIYGSEIWDDIAQHVERALDIRLSTRIVESVDLDRAEEAAFLARHFDLFTSAGHDHADLLQHLVQHLDWRVRAGLAEALLAPRALSPAQVNRIVEHLVRDDDYKVRAAVARAIGTLDATAARGHVQALMGDSNWHVRECTLQGVLAGRQAPLPDPALARAVISAAAGDESWARPPAPAARLLARIRLLDEPSSHDASPPGDAALFGLLREVRSSWIELPAHLEQSLVSRGEKSSHWLTLREARAVHQRHASQPGATSAREQYRRRRGQRSLQVALDVHTLERAIGIGTAAVEAGVDLIEVGDPLIKRAGVEAIETVKRYAPDTTVVAEMMSADWGRDQVELAAEAGADVVLLIGPASIASVSAAVAAARRLGVALTLDAPPEHVNPSWLRDMERTGIDGFVVTTNIDLGIGGNHPLATARTIRTCSRLPVAVSGGFSTADDALTSSDDWDIAIVGRSVADAVAPADMARQLTTMVRKIHIEERL</sequence>
<comment type="caution">
    <text evidence="4">The sequence shown here is derived from an EMBL/GenBank/DDBJ whole genome shotgun (WGS) entry which is preliminary data.</text>
</comment>
<evidence type="ECO:0000256" key="2">
    <source>
        <dbReference type="SAM" id="MobiDB-lite"/>
    </source>
</evidence>
<dbReference type="InterPro" id="IPR013785">
    <property type="entry name" value="Aldolase_TIM"/>
</dbReference>
<dbReference type="PANTHER" id="PTHR35039">
    <property type="entry name" value="3-KETO-L-GULONATE-6-PHOSPHATE DECARBOXYLASE SGBH-RELATED"/>
    <property type="match status" value="1"/>
</dbReference>
<dbReference type="PANTHER" id="PTHR35039:SF3">
    <property type="entry name" value="3-KETO-L-GULONATE-6-PHOSPHATE DECARBOXYLASE SGBH-RELATED"/>
    <property type="match status" value="1"/>
</dbReference>
<dbReference type="Proteomes" id="UP000298860">
    <property type="component" value="Unassembled WGS sequence"/>
</dbReference>